<keyword evidence="3" id="KW-1185">Reference proteome</keyword>
<dbReference type="EMBL" id="FMWJ01000002">
    <property type="protein sequence ID" value="SCZ55679.1"/>
    <property type="molecule type" value="Genomic_DNA"/>
</dbReference>
<dbReference type="OrthoDB" id="9791537at2"/>
<keyword evidence="1" id="KW-0175">Coiled coil</keyword>
<reference evidence="3" key="1">
    <citation type="submission" date="2016-10" db="EMBL/GenBank/DDBJ databases">
        <authorList>
            <person name="Varghese N."/>
            <person name="Submissions S."/>
        </authorList>
    </citation>
    <scope>NUCLEOTIDE SEQUENCE [LARGE SCALE GENOMIC DNA]</scope>
    <source>
        <strain evidence="3">ATCC 29999</strain>
    </source>
</reference>
<evidence type="ECO:0000256" key="1">
    <source>
        <dbReference type="SAM" id="Coils"/>
    </source>
</evidence>
<evidence type="ECO:0000313" key="3">
    <source>
        <dbReference type="Proteomes" id="UP000183223"/>
    </source>
</evidence>
<dbReference type="GeneID" id="45655270"/>
<evidence type="ECO:0008006" key="4">
    <source>
        <dbReference type="Google" id="ProtNLM"/>
    </source>
</evidence>
<organism evidence="2 3">
    <name type="scientific">Photorhabdus luminescens</name>
    <name type="common">Xenorhabdus luminescens</name>
    <dbReference type="NCBI Taxonomy" id="29488"/>
    <lineage>
        <taxon>Bacteria</taxon>
        <taxon>Pseudomonadati</taxon>
        <taxon>Pseudomonadota</taxon>
        <taxon>Gammaproteobacteria</taxon>
        <taxon>Enterobacterales</taxon>
        <taxon>Morganellaceae</taxon>
        <taxon>Photorhabdus</taxon>
    </lineage>
</organism>
<gene>
    <name evidence="2" type="ORF">SAMN02982990_00794</name>
</gene>
<protein>
    <recommendedName>
        <fullName evidence="4">Transcriptional regulator</fullName>
    </recommendedName>
</protein>
<dbReference type="RefSeq" id="WP_049582248.1">
    <property type="nucleotide sequence ID" value="NZ_CAWQXX010000034.1"/>
</dbReference>
<dbReference type="AlphaFoldDB" id="A0A1G5Q305"/>
<proteinExistence type="predicted"/>
<dbReference type="Proteomes" id="UP000183223">
    <property type="component" value="Unassembled WGS sequence"/>
</dbReference>
<evidence type="ECO:0000313" key="2">
    <source>
        <dbReference type="EMBL" id="SCZ55679.1"/>
    </source>
</evidence>
<feature type="coiled-coil region" evidence="1">
    <location>
        <begin position="93"/>
        <end position="120"/>
    </location>
</feature>
<accession>A0A1G5Q305</accession>
<sequence>MSMKNIRQQRLKDWFSDKTLPEKERSYLSQLMNGKASFGEKAARRLEQDYRMPDGYLDADTNTPELGSPLQVTLTPKQKVLLELFDKLPDSDADDLIKNLEDKKRHYDNLLEELLHKKKQKKA</sequence>
<name>A0A1G5Q305_PHOLU</name>